<sequence length="101" mass="11147">MGAGLPHRRSPTSLPETISGAVTHEICTWALLDRPSPVRTCRCPPRSRLARVSKRLYDTKQSGRGRDGIEELPRLPFLFSSLSSGLFSSCSSLLHCPLALW</sequence>
<gene>
    <name evidence="1" type="ORF">Taro_035854</name>
</gene>
<dbReference type="EMBL" id="NMUH01002973">
    <property type="protein sequence ID" value="MQM03082.1"/>
    <property type="molecule type" value="Genomic_DNA"/>
</dbReference>
<accession>A0A843W014</accession>
<proteinExistence type="predicted"/>
<name>A0A843W014_COLES</name>
<reference evidence="1" key="1">
    <citation type="submission" date="2017-07" db="EMBL/GenBank/DDBJ databases">
        <title>Taro Niue Genome Assembly and Annotation.</title>
        <authorList>
            <person name="Atibalentja N."/>
            <person name="Keating K."/>
            <person name="Fields C.J."/>
        </authorList>
    </citation>
    <scope>NUCLEOTIDE SEQUENCE</scope>
    <source>
        <strain evidence="1">Niue_2</strain>
        <tissue evidence="1">Leaf</tissue>
    </source>
</reference>
<evidence type="ECO:0000313" key="1">
    <source>
        <dbReference type="EMBL" id="MQM03082.1"/>
    </source>
</evidence>
<dbReference type="AlphaFoldDB" id="A0A843W014"/>
<dbReference type="Proteomes" id="UP000652761">
    <property type="component" value="Unassembled WGS sequence"/>
</dbReference>
<comment type="caution">
    <text evidence="1">The sequence shown here is derived from an EMBL/GenBank/DDBJ whole genome shotgun (WGS) entry which is preliminary data.</text>
</comment>
<organism evidence="1 2">
    <name type="scientific">Colocasia esculenta</name>
    <name type="common">Wild taro</name>
    <name type="synonym">Arum esculentum</name>
    <dbReference type="NCBI Taxonomy" id="4460"/>
    <lineage>
        <taxon>Eukaryota</taxon>
        <taxon>Viridiplantae</taxon>
        <taxon>Streptophyta</taxon>
        <taxon>Embryophyta</taxon>
        <taxon>Tracheophyta</taxon>
        <taxon>Spermatophyta</taxon>
        <taxon>Magnoliopsida</taxon>
        <taxon>Liliopsida</taxon>
        <taxon>Araceae</taxon>
        <taxon>Aroideae</taxon>
        <taxon>Colocasieae</taxon>
        <taxon>Colocasia</taxon>
    </lineage>
</organism>
<protein>
    <submittedName>
        <fullName evidence="1">Uncharacterized protein</fullName>
    </submittedName>
</protein>
<keyword evidence="2" id="KW-1185">Reference proteome</keyword>
<evidence type="ECO:0000313" key="2">
    <source>
        <dbReference type="Proteomes" id="UP000652761"/>
    </source>
</evidence>